<proteinExistence type="predicted"/>
<feature type="binding site" evidence="12">
    <location>
        <position position="116"/>
    </location>
    <ligand>
        <name>[4Fe-4S] cluster</name>
        <dbReference type="ChEBI" id="CHEBI:49883"/>
        <note>4Fe-4S-S-AdoMet</note>
    </ligand>
</feature>
<keyword evidence="10" id="KW-0413">Isomerase</keyword>
<dbReference type="PANTHER" id="PTHR30538:SF1">
    <property type="entry name" value="L-LYSINE 2,3-AMINOMUTASE"/>
    <property type="match status" value="1"/>
</dbReference>
<sequence length="326" mass="37150">MDKPPLSWKQILRQNFTKLEPLLDFLSLDPAKRALCLNLPPFPLNLPRRLAEKIEKNNIEDPLFLQFVPLIKEKQSSQDFILDPVCDKDFTKAPKLLHKYPGRVLLLVTSACAMHCRFCFRQNFPYETEDKSFEKELFYIASNPTIHEVILSGGDPLSLSTHKLQPLLKAIDQIKHVKIIRFHSRFIIGVPERISPNFLTQLKTLSKTLVFVLHINHATEIDSAVIESVKKLKSIGATVLAQSVLLNGVNNSKKALKELFLTLVTAGITPYYLHKLDKVKGAHHFNSEIAPAKKWLLELRDEMPGYAVPHFVEEIPHKQSKTLISV</sequence>
<protein>
    <recommendedName>
        <fullName evidence="3">L-lysine 2,3-aminomutase</fullName>
    </recommendedName>
    <alternativeName>
        <fullName evidence="11">EF-P post-translational modification enzyme B</fullName>
    </alternativeName>
</protein>
<organism evidence="15 16">
    <name type="scientific">Aerophobetes bacterium</name>
    <dbReference type="NCBI Taxonomy" id="2030807"/>
    <lineage>
        <taxon>Bacteria</taxon>
        <taxon>Candidatus Aerophobota</taxon>
    </lineage>
</organism>
<dbReference type="InterPro" id="IPR007197">
    <property type="entry name" value="rSAM"/>
</dbReference>
<name>A0A2A4X101_UNCAE</name>
<evidence type="ECO:0000256" key="12">
    <source>
        <dbReference type="PIRSR" id="PIRSR004911-1"/>
    </source>
</evidence>
<dbReference type="InterPro" id="IPR003739">
    <property type="entry name" value="Lys_aminomutase/Glu_NH3_mut"/>
</dbReference>
<dbReference type="InterPro" id="IPR022462">
    <property type="entry name" value="EpmB"/>
</dbReference>
<feature type="domain" description="Radical SAM core" evidence="14">
    <location>
        <begin position="98"/>
        <end position="325"/>
    </location>
</feature>
<dbReference type="SFLD" id="SFLDF00314">
    <property type="entry name" value="L-lysine_2_3-aminomutase_(yjeK"/>
    <property type="match status" value="1"/>
</dbReference>
<evidence type="ECO:0000259" key="14">
    <source>
        <dbReference type="PROSITE" id="PS51918"/>
    </source>
</evidence>
<dbReference type="SUPFAM" id="SSF102114">
    <property type="entry name" value="Radical SAM enzymes"/>
    <property type="match status" value="1"/>
</dbReference>
<evidence type="ECO:0000256" key="4">
    <source>
        <dbReference type="ARBA" id="ARBA00022485"/>
    </source>
</evidence>
<keyword evidence="4 12" id="KW-0004">4Fe-4S</keyword>
<dbReference type="NCBIfam" id="TIGR00238">
    <property type="entry name" value="KamA family radical SAM protein"/>
    <property type="match status" value="1"/>
</dbReference>
<dbReference type="SFLD" id="SFLDS00029">
    <property type="entry name" value="Radical_SAM"/>
    <property type="match status" value="1"/>
</dbReference>
<keyword evidence="5" id="KW-0949">S-adenosyl-L-methionine</keyword>
<comment type="catalytic activity">
    <reaction evidence="1">
        <text>L-lysine = D-beta-lysine</text>
        <dbReference type="Rhea" id="RHEA:44148"/>
        <dbReference type="ChEBI" id="CHEBI:32551"/>
        <dbReference type="ChEBI" id="CHEBI:84138"/>
    </reaction>
</comment>
<evidence type="ECO:0000256" key="1">
    <source>
        <dbReference type="ARBA" id="ARBA00001352"/>
    </source>
</evidence>
<feature type="modified residue" description="N6-(pyridoxal phosphate)lysine" evidence="13">
    <location>
        <position position="321"/>
    </location>
</feature>
<dbReference type="Proteomes" id="UP000218775">
    <property type="component" value="Unassembled WGS sequence"/>
</dbReference>
<dbReference type="PANTHER" id="PTHR30538">
    <property type="entry name" value="LYSINE 2,3-AMINOMUTASE-RELATED"/>
    <property type="match status" value="1"/>
</dbReference>
<keyword evidence="9 12" id="KW-0411">Iron-sulfur</keyword>
<evidence type="ECO:0000313" key="15">
    <source>
        <dbReference type="EMBL" id="PCI75747.1"/>
    </source>
</evidence>
<dbReference type="PIRSF" id="PIRSF004911">
    <property type="entry name" value="DUF160"/>
    <property type="match status" value="1"/>
</dbReference>
<dbReference type="InterPro" id="IPR013785">
    <property type="entry name" value="Aldolase_TIM"/>
</dbReference>
<gene>
    <name evidence="15" type="ORF">COB21_05325</name>
</gene>
<dbReference type="Gene3D" id="3.20.20.70">
    <property type="entry name" value="Aldolase class I"/>
    <property type="match status" value="1"/>
</dbReference>
<reference evidence="16" key="1">
    <citation type="submission" date="2017-08" db="EMBL/GenBank/DDBJ databases">
        <title>A dynamic microbial community with high functional redundancy inhabits the cold, oxic subseafloor aquifer.</title>
        <authorList>
            <person name="Tully B.J."/>
            <person name="Wheat C.G."/>
            <person name="Glazer B.T."/>
            <person name="Huber J.A."/>
        </authorList>
    </citation>
    <scope>NUCLEOTIDE SEQUENCE [LARGE SCALE GENOMIC DNA]</scope>
</reference>
<evidence type="ECO:0000256" key="2">
    <source>
        <dbReference type="ARBA" id="ARBA00001933"/>
    </source>
</evidence>
<dbReference type="GO" id="GO:0016853">
    <property type="term" value="F:isomerase activity"/>
    <property type="evidence" value="ECO:0007669"/>
    <property type="project" value="UniProtKB-KW"/>
</dbReference>
<evidence type="ECO:0000256" key="7">
    <source>
        <dbReference type="ARBA" id="ARBA00022898"/>
    </source>
</evidence>
<evidence type="ECO:0000313" key="16">
    <source>
        <dbReference type="Proteomes" id="UP000218775"/>
    </source>
</evidence>
<keyword evidence="7 13" id="KW-0663">Pyridoxal phosphate</keyword>
<evidence type="ECO:0000256" key="11">
    <source>
        <dbReference type="ARBA" id="ARBA00030756"/>
    </source>
</evidence>
<feature type="binding site" evidence="12">
    <location>
        <position position="112"/>
    </location>
    <ligand>
        <name>[4Fe-4S] cluster</name>
        <dbReference type="ChEBI" id="CHEBI:49883"/>
        <note>4Fe-4S-S-AdoMet</note>
    </ligand>
</feature>
<comment type="caution">
    <text evidence="15">The sequence shown here is derived from an EMBL/GenBank/DDBJ whole genome shotgun (WGS) entry which is preliminary data.</text>
</comment>
<evidence type="ECO:0000256" key="13">
    <source>
        <dbReference type="PIRSR" id="PIRSR603739-50"/>
    </source>
</evidence>
<dbReference type="GO" id="GO:0051539">
    <property type="term" value="F:4 iron, 4 sulfur cluster binding"/>
    <property type="evidence" value="ECO:0007669"/>
    <property type="project" value="UniProtKB-KW"/>
</dbReference>
<keyword evidence="8" id="KW-0408">Iron</keyword>
<dbReference type="Pfam" id="PF13353">
    <property type="entry name" value="Fer4_12"/>
    <property type="match status" value="1"/>
</dbReference>
<keyword evidence="6 12" id="KW-0479">Metal-binding</keyword>
<evidence type="ECO:0000256" key="9">
    <source>
        <dbReference type="ARBA" id="ARBA00023014"/>
    </source>
</evidence>
<dbReference type="GO" id="GO:0046872">
    <property type="term" value="F:metal ion binding"/>
    <property type="evidence" value="ECO:0007669"/>
    <property type="project" value="UniProtKB-KW"/>
</dbReference>
<evidence type="ECO:0000256" key="3">
    <source>
        <dbReference type="ARBA" id="ARBA00022363"/>
    </source>
</evidence>
<evidence type="ECO:0000256" key="8">
    <source>
        <dbReference type="ARBA" id="ARBA00023004"/>
    </source>
</evidence>
<dbReference type="InterPro" id="IPR058240">
    <property type="entry name" value="rSAM_sf"/>
</dbReference>
<comment type="cofactor">
    <cofactor evidence="2 13">
        <name>pyridoxal 5'-phosphate</name>
        <dbReference type="ChEBI" id="CHEBI:597326"/>
    </cofactor>
</comment>
<dbReference type="EMBL" id="NVUK01000041">
    <property type="protein sequence ID" value="PCI75747.1"/>
    <property type="molecule type" value="Genomic_DNA"/>
</dbReference>
<dbReference type="CDD" id="cd01335">
    <property type="entry name" value="Radical_SAM"/>
    <property type="match status" value="1"/>
</dbReference>
<dbReference type="SFLD" id="SFLDG01070">
    <property type="entry name" value="PLP-dependent"/>
    <property type="match status" value="1"/>
</dbReference>
<evidence type="ECO:0000256" key="6">
    <source>
        <dbReference type="ARBA" id="ARBA00022723"/>
    </source>
</evidence>
<evidence type="ECO:0000256" key="10">
    <source>
        <dbReference type="ARBA" id="ARBA00023235"/>
    </source>
</evidence>
<dbReference type="PROSITE" id="PS51918">
    <property type="entry name" value="RADICAL_SAM"/>
    <property type="match status" value="1"/>
</dbReference>
<accession>A0A2A4X101</accession>
<evidence type="ECO:0000256" key="5">
    <source>
        <dbReference type="ARBA" id="ARBA00022691"/>
    </source>
</evidence>
<dbReference type="AlphaFoldDB" id="A0A2A4X101"/>
<feature type="binding site" evidence="12">
    <location>
        <position position="119"/>
    </location>
    <ligand>
        <name>[4Fe-4S] cluster</name>
        <dbReference type="ChEBI" id="CHEBI:49883"/>
        <note>4Fe-4S-S-AdoMet</note>
    </ligand>
</feature>